<evidence type="ECO:0000313" key="6">
    <source>
        <dbReference type="Proteomes" id="UP000283880"/>
    </source>
</evidence>
<reference evidence="5 6" key="1">
    <citation type="submission" date="2018-08" db="EMBL/GenBank/DDBJ databases">
        <title>A genome reference for cultivated species of the human gut microbiota.</title>
        <authorList>
            <person name="Zou Y."/>
            <person name="Xue W."/>
            <person name="Luo G."/>
        </authorList>
    </citation>
    <scope>NUCLEOTIDE SEQUENCE [LARGE SCALE GENOMIC DNA]</scope>
    <source>
        <strain evidence="5 6">AF04-15</strain>
    </source>
</reference>
<name>A0A413FIX4_9FIRM</name>
<dbReference type="InterPro" id="IPR036390">
    <property type="entry name" value="WH_DNA-bd_sf"/>
</dbReference>
<dbReference type="SMART" id="SM00345">
    <property type="entry name" value="HTH_GNTR"/>
    <property type="match status" value="1"/>
</dbReference>
<dbReference type="Gene3D" id="3.40.1410.10">
    <property type="entry name" value="Chorismate lyase-like"/>
    <property type="match status" value="1"/>
</dbReference>
<sequence>MICEVIMGKQIAKYKEIEHDILSQIQDGKLQTGDQILTESELCSRYQVSRMTARKALDLLSSKGILVRTPGKGTFVNSVQITKTANRTRSFSNDMRSIGKVPGSILVSYQVLHGSEVPEAAEALDIGPEELVHCIERIRTGDGVKMALSYTYLPCSLFPSFDLRMLEGSLYDYISGQYEIDLTDGSRTISALLPTPHQKQMLEIGDEPLLKISHPGYLTDGRRFEYSATYYIGSRFSYRYERPE</sequence>
<dbReference type="Gene3D" id="1.10.10.10">
    <property type="entry name" value="Winged helix-like DNA-binding domain superfamily/Winged helix DNA-binding domain"/>
    <property type="match status" value="1"/>
</dbReference>
<dbReference type="FunFam" id="1.10.10.10:FF:000079">
    <property type="entry name" value="GntR family transcriptional regulator"/>
    <property type="match status" value="1"/>
</dbReference>
<dbReference type="SMART" id="SM00866">
    <property type="entry name" value="UTRA"/>
    <property type="match status" value="1"/>
</dbReference>
<dbReference type="InterPro" id="IPR011663">
    <property type="entry name" value="UTRA"/>
</dbReference>
<dbReference type="EMBL" id="QSBM01000003">
    <property type="protein sequence ID" value="RGX31374.1"/>
    <property type="molecule type" value="Genomic_DNA"/>
</dbReference>
<dbReference type="SUPFAM" id="SSF46785">
    <property type="entry name" value="Winged helix' DNA-binding domain"/>
    <property type="match status" value="1"/>
</dbReference>
<dbReference type="PROSITE" id="PS50949">
    <property type="entry name" value="HTH_GNTR"/>
    <property type="match status" value="1"/>
</dbReference>
<keyword evidence="2" id="KW-0238">DNA-binding</keyword>
<dbReference type="InterPro" id="IPR036388">
    <property type="entry name" value="WH-like_DNA-bd_sf"/>
</dbReference>
<dbReference type="PANTHER" id="PTHR44846">
    <property type="entry name" value="MANNOSYL-D-GLYCERATE TRANSPORT/METABOLISM SYSTEM REPRESSOR MNGR-RELATED"/>
    <property type="match status" value="1"/>
</dbReference>
<dbReference type="Pfam" id="PF07702">
    <property type="entry name" value="UTRA"/>
    <property type="match status" value="1"/>
</dbReference>
<dbReference type="InterPro" id="IPR028978">
    <property type="entry name" value="Chorismate_lyase_/UTRA_dom_sf"/>
</dbReference>
<keyword evidence="3" id="KW-0804">Transcription</keyword>
<dbReference type="Pfam" id="PF00392">
    <property type="entry name" value="GntR"/>
    <property type="match status" value="1"/>
</dbReference>
<dbReference type="SUPFAM" id="SSF64288">
    <property type="entry name" value="Chorismate lyase-like"/>
    <property type="match status" value="1"/>
</dbReference>
<protein>
    <submittedName>
        <fullName evidence="5">GntR family transcriptional regulator</fullName>
    </submittedName>
</protein>
<dbReference type="GO" id="GO:0003677">
    <property type="term" value="F:DNA binding"/>
    <property type="evidence" value="ECO:0007669"/>
    <property type="project" value="UniProtKB-KW"/>
</dbReference>
<gene>
    <name evidence="5" type="ORF">DWV29_05690</name>
</gene>
<dbReference type="GO" id="GO:0003700">
    <property type="term" value="F:DNA-binding transcription factor activity"/>
    <property type="evidence" value="ECO:0007669"/>
    <property type="project" value="InterPro"/>
</dbReference>
<evidence type="ECO:0000256" key="3">
    <source>
        <dbReference type="ARBA" id="ARBA00023163"/>
    </source>
</evidence>
<dbReference type="CDD" id="cd07377">
    <property type="entry name" value="WHTH_GntR"/>
    <property type="match status" value="1"/>
</dbReference>
<dbReference type="InterPro" id="IPR000524">
    <property type="entry name" value="Tscrpt_reg_HTH_GntR"/>
</dbReference>
<keyword evidence="1" id="KW-0805">Transcription regulation</keyword>
<dbReference type="PRINTS" id="PR00035">
    <property type="entry name" value="HTHGNTR"/>
</dbReference>
<dbReference type="AlphaFoldDB" id="A0A413FIX4"/>
<organism evidence="5 6">
    <name type="scientific">Enterocloster asparagiformis</name>
    <dbReference type="NCBI Taxonomy" id="333367"/>
    <lineage>
        <taxon>Bacteria</taxon>
        <taxon>Bacillati</taxon>
        <taxon>Bacillota</taxon>
        <taxon>Clostridia</taxon>
        <taxon>Lachnospirales</taxon>
        <taxon>Lachnospiraceae</taxon>
        <taxon>Enterocloster</taxon>
    </lineage>
</organism>
<proteinExistence type="predicted"/>
<comment type="caution">
    <text evidence="5">The sequence shown here is derived from an EMBL/GenBank/DDBJ whole genome shotgun (WGS) entry which is preliminary data.</text>
</comment>
<dbReference type="GO" id="GO:0045892">
    <property type="term" value="P:negative regulation of DNA-templated transcription"/>
    <property type="evidence" value="ECO:0007669"/>
    <property type="project" value="TreeGrafter"/>
</dbReference>
<dbReference type="Proteomes" id="UP000283880">
    <property type="component" value="Unassembled WGS sequence"/>
</dbReference>
<evidence type="ECO:0000256" key="1">
    <source>
        <dbReference type="ARBA" id="ARBA00023015"/>
    </source>
</evidence>
<dbReference type="PANTHER" id="PTHR44846:SF1">
    <property type="entry name" value="MANNOSYL-D-GLYCERATE TRANSPORT_METABOLISM SYSTEM REPRESSOR MNGR-RELATED"/>
    <property type="match status" value="1"/>
</dbReference>
<dbReference type="InterPro" id="IPR050679">
    <property type="entry name" value="Bact_HTH_transcr_reg"/>
</dbReference>
<evidence type="ECO:0000313" key="5">
    <source>
        <dbReference type="EMBL" id="RGX31374.1"/>
    </source>
</evidence>
<accession>A0A413FIX4</accession>
<feature type="domain" description="HTH gntR-type" evidence="4">
    <location>
        <begin position="11"/>
        <end position="79"/>
    </location>
</feature>
<evidence type="ECO:0000256" key="2">
    <source>
        <dbReference type="ARBA" id="ARBA00023125"/>
    </source>
</evidence>
<evidence type="ECO:0000259" key="4">
    <source>
        <dbReference type="PROSITE" id="PS50949"/>
    </source>
</evidence>
<dbReference type="OrthoDB" id="9813468at2"/>